<dbReference type="Gene3D" id="3.30.1490.480">
    <property type="entry name" value="Endolytic murein transglycosylase"/>
    <property type="match status" value="1"/>
</dbReference>
<reference evidence="8" key="2">
    <citation type="submission" date="2021-04" db="EMBL/GenBank/DDBJ databases">
        <authorList>
            <person name="Gilroy R."/>
        </authorList>
    </citation>
    <scope>NUCLEOTIDE SEQUENCE</scope>
    <source>
        <strain evidence="8">CHK183-5548</strain>
    </source>
</reference>
<evidence type="ECO:0000313" key="8">
    <source>
        <dbReference type="EMBL" id="HJC48848.1"/>
    </source>
</evidence>
<keyword evidence="4 7" id="KW-0472">Membrane</keyword>
<evidence type="ECO:0000256" key="1">
    <source>
        <dbReference type="ARBA" id="ARBA00022475"/>
    </source>
</evidence>
<dbReference type="AlphaFoldDB" id="A0A9D2PFT7"/>
<keyword evidence="1" id="KW-1003">Cell membrane</keyword>
<evidence type="ECO:0000256" key="6">
    <source>
        <dbReference type="ARBA" id="ARBA00023316"/>
    </source>
</evidence>
<dbReference type="GO" id="GO:0016829">
    <property type="term" value="F:lyase activity"/>
    <property type="evidence" value="ECO:0007669"/>
    <property type="project" value="UniProtKB-KW"/>
</dbReference>
<name>A0A9D2PFT7_9FIRM</name>
<dbReference type="GO" id="GO:0071555">
    <property type="term" value="P:cell wall organization"/>
    <property type="evidence" value="ECO:0007669"/>
    <property type="project" value="UniProtKB-KW"/>
</dbReference>
<evidence type="ECO:0000256" key="4">
    <source>
        <dbReference type="ARBA" id="ARBA00023136"/>
    </source>
</evidence>
<protein>
    <submittedName>
        <fullName evidence="8">Endolytic transglycosylase MltG</fullName>
    </submittedName>
</protein>
<dbReference type="PANTHER" id="PTHR30518">
    <property type="entry name" value="ENDOLYTIC MUREIN TRANSGLYCOSYLASE"/>
    <property type="match status" value="1"/>
</dbReference>
<evidence type="ECO:0000256" key="5">
    <source>
        <dbReference type="ARBA" id="ARBA00023239"/>
    </source>
</evidence>
<dbReference type="PANTHER" id="PTHR30518:SF2">
    <property type="entry name" value="ENDOLYTIC MUREIN TRANSGLYCOSYLASE"/>
    <property type="match status" value="1"/>
</dbReference>
<keyword evidence="6" id="KW-0961">Cell wall biogenesis/degradation</keyword>
<proteinExistence type="predicted"/>
<evidence type="ECO:0000256" key="7">
    <source>
        <dbReference type="SAM" id="Phobius"/>
    </source>
</evidence>
<feature type="transmembrane region" description="Helical" evidence="7">
    <location>
        <begin position="14"/>
        <end position="35"/>
    </location>
</feature>
<organism evidence="8 9">
    <name type="scientific">Candidatus Lachnoclostridium pullistercoris</name>
    <dbReference type="NCBI Taxonomy" id="2838632"/>
    <lineage>
        <taxon>Bacteria</taxon>
        <taxon>Bacillati</taxon>
        <taxon>Bacillota</taxon>
        <taxon>Clostridia</taxon>
        <taxon>Lachnospirales</taxon>
        <taxon>Lachnospiraceae</taxon>
    </lineage>
</organism>
<dbReference type="Pfam" id="PF02618">
    <property type="entry name" value="YceG"/>
    <property type="match status" value="1"/>
</dbReference>
<keyword evidence="3 7" id="KW-1133">Transmembrane helix</keyword>
<evidence type="ECO:0000313" key="9">
    <source>
        <dbReference type="Proteomes" id="UP000823883"/>
    </source>
</evidence>
<evidence type="ECO:0000256" key="3">
    <source>
        <dbReference type="ARBA" id="ARBA00022989"/>
    </source>
</evidence>
<accession>A0A9D2PFT7</accession>
<dbReference type="EMBL" id="DWWL01000082">
    <property type="protein sequence ID" value="HJC48848.1"/>
    <property type="molecule type" value="Genomic_DNA"/>
</dbReference>
<reference evidence="8" key="1">
    <citation type="journal article" date="2021" name="PeerJ">
        <title>Extensive microbial diversity within the chicken gut microbiome revealed by metagenomics and culture.</title>
        <authorList>
            <person name="Gilroy R."/>
            <person name="Ravi A."/>
            <person name="Getino M."/>
            <person name="Pursley I."/>
            <person name="Horton D.L."/>
            <person name="Alikhan N.F."/>
            <person name="Baker D."/>
            <person name="Gharbi K."/>
            <person name="Hall N."/>
            <person name="Watson M."/>
            <person name="Adriaenssens E.M."/>
            <person name="Foster-Nyarko E."/>
            <person name="Jarju S."/>
            <person name="Secka A."/>
            <person name="Antonio M."/>
            <person name="Oren A."/>
            <person name="Chaudhuri R.R."/>
            <person name="La Ragione R."/>
            <person name="Hildebrand F."/>
            <person name="Pallen M.J."/>
        </authorList>
    </citation>
    <scope>NUCLEOTIDE SEQUENCE</scope>
    <source>
        <strain evidence="8">CHK183-5548</strain>
    </source>
</reference>
<comment type="caution">
    <text evidence="8">The sequence shown here is derived from an EMBL/GenBank/DDBJ whole genome shotgun (WGS) entry which is preliminary data.</text>
</comment>
<sequence length="133" mass="14351">MSGRSSREGTGGTAAWAVVKILAYAAVVAVLIWGARLGYRFGREIFCPAAVSGGPGREVSFTVEENDSASRIAGELKEDGLIENRAVFLIQSQLFETEFQPGTYELSTAMDSRKILAVLSGQVQETEEEETQS</sequence>
<keyword evidence="5" id="KW-0456">Lyase</keyword>
<dbReference type="InterPro" id="IPR003770">
    <property type="entry name" value="MLTG-like"/>
</dbReference>
<dbReference type="Proteomes" id="UP000823883">
    <property type="component" value="Unassembled WGS sequence"/>
</dbReference>
<gene>
    <name evidence="8" type="ORF">IAA04_12440</name>
</gene>
<keyword evidence="2 7" id="KW-0812">Transmembrane</keyword>
<evidence type="ECO:0000256" key="2">
    <source>
        <dbReference type="ARBA" id="ARBA00022692"/>
    </source>
</evidence>